<dbReference type="AlphaFoldDB" id="T1K9F6"/>
<dbReference type="EnsemblMetazoa" id="tetur07g04750.1">
    <property type="protein sequence ID" value="tetur07g04750.1"/>
    <property type="gene ID" value="tetur07g04750"/>
</dbReference>
<reference evidence="2" key="1">
    <citation type="submission" date="2011-08" db="EMBL/GenBank/DDBJ databases">
        <authorList>
            <person name="Rombauts S."/>
        </authorList>
    </citation>
    <scope>NUCLEOTIDE SEQUENCE</scope>
    <source>
        <strain evidence="2">London</strain>
    </source>
</reference>
<accession>T1K9F6</accession>
<keyword evidence="2" id="KW-1185">Reference proteome</keyword>
<evidence type="ECO:0000313" key="1">
    <source>
        <dbReference type="EnsemblMetazoa" id="tetur07g04750.1"/>
    </source>
</evidence>
<dbReference type="Proteomes" id="UP000015104">
    <property type="component" value="Unassembled WGS sequence"/>
</dbReference>
<evidence type="ECO:0000313" key="2">
    <source>
        <dbReference type="Proteomes" id="UP000015104"/>
    </source>
</evidence>
<dbReference type="HOGENOM" id="CLU_3392796_0_0_1"/>
<organism evidence="1 2">
    <name type="scientific">Tetranychus urticae</name>
    <name type="common">Two-spotted spider mite</name>
    <dbReference type="NCBI Taxonomy" id="32264"/>
    <lineage>
        <taxon>Eukaryota</taxon>
        <taxon>Metazoa</taxon>
        <taxon>Ecdysozoa</taxon>
        <taxon>Arthropoda</taxon>
        <taxon>Chelicerata</taxon>
        <taxon>Arachnida</taxon>
        <taxon>Acari</taxon>
        <taxon>Acariformes</taxon>
        <taxon>Trombidiformes</taxon>
        <taxon>Prostigmata</taxon>
        <taxon>Eleutherengona</taxon>
        <taxon>Raphignathae</taxon>
        <taxon>Tetranychoidea</taxon>
        <taxon>Tetranychidae</taxon>
        <taxon>Tetranychus</taxon>
    </lineage>
</organism>
<dbReference type="EMBL" id="CAEY01001890">
    <property type="status" value="NOT_ANNOTATED_CDS"/>
    <property type="molecule type" value="Genomic_DNA"/>
</dbReference>
<name>T1K9F6_TETUR</name>
<protein>
    <submittedName>
        <fullName evidence="1">Uncharacterized protein</fullName>
    </submittedName>
</protein>
<proteinExistence type="predicted"/>
<sequence>MDYSLTSLRACEYDVPVTLIGVWPVAPREWCQ</sequence>
<reference evidence="1" key="2">
    <citation type="submission" date="2015-06" db="UniProtKB">
        <authorList>
            <consortium name="EnsemblMetazoa"/>
        </authorList>
    </citation>
    <scope>IDENTIFICATION</scope>
</reference>